<evidence type="ECO:0008006" key="6">
    <source>
        <dbReference type="Google" id="ProtNLM"/>
    </source>
</evidence>
<evidence type="ECO:0000259" key="2">
    <source>
        <dbReference type="Pfam" id="PF01558"/>
    </source>
</evidence>
<proteinExistence type="predicted"/>
<accession>A0A0F9KLA7</accession>
<dbReference type="CDD" id="cd07034">
    <property type="entry name" value="TPP_PYR_PFOR_IOR-alpha_like"/>
    <property type="match status" value="1"/>
</dbReference>
<dbReference type="NCBIfam" id="TIGR03710">
    <property type="entry name" value="OAFO_sf"/>
    <property type="match status" value="1"/>
</dbReference>
<reference evidence="5" key="1">
    <citation type="journal article" date="2015" name="Nature">
        <title>Complex archaea that bridge the gap between prokaryotes and eukaryotes.</title>
        <authorList>
            <person name="Spang A."/>
            <person name="Saw J.H."/>
            <person name="Jorgensen S.L."/>
            <person name="Zaremba-Niedzwiedzka K."/>
            <person name="Martijn J."/>
            <person name="Lind A.E."/>
            <person name="van Eijk R."/>
            <person name="Schleper C."/>
            <person name="Guy L."/>
            <person name="Ettema T.J."/>
        </authorList>
    </citation>
    <scope>NUCLEOTIDE SEQUENCE</scope>
</reference>
<dbReference type="SUPFAM" id="SSF52518">
    <property type="entry name" value="Thiamin diphosphate-binding fold (THDP-binding)"/>
    <property type="match status" value="1"/>
</dbReference>
<dbReference type="SUPFAM" id="SSF53323">
    <property type="entry name" value="Pyruvate-ferredoxin oxidoreductase, PFOR, domain III"/>
    <property type="match status" value="1"/>
</dbReference>
<dbReference type="EMBL" id="LAZR01008956">
    <property type="protein sequence ID" value="KKM75561.1"/>
    <property type="molecule type" value="Genomic_DNA"/>
</dbReference>
<evidence type="ECO:0000259" key="4">
    <source>
        <dbReference type="Pfam" id="PF17147"/>
    </source>
</evidence>
<gene>
    <name evidence="5" type="ORF">LCGC14_1389040</name>
</gene>
<dbReference type="AlphaFoldDB" id="A0A0F9KLA7"/>
<feature type="domain" description="Pyruvate/ketoisovalerate oxidoreductase catalytic" evidence="2">
    <location>
        <begin position="36"/>
        <end position="194"/>
    </location>
</feature>
<dbReference type="Gene3D" id="3.40.50.970">
    <property type="match status" value="1"/>
</dbReference>
<dbReference type="PANTHER" id="PTHR32154:SF20">
    <property type="entry name" value="2-OXOGLUTARATE OXIDOREDUCTASE SUBUNIT KORA"/>
    <property type="match status" value="1"/>
</dbReference>
<feature type="domain" description="Pyruvate:ferredoxin oxidoreductase core" evidence="4">
    <location>
        <begin position="490"/>
        <end position="559"/>
    </location>
</feature>
<dbReference type="Pfam" id="PF17147">
    <property type="entry name" value="PFOR_II"/>
    <property type="match status" value="1"/>
</dbReference>
<dbReference type="InterPro" id="IPR019752">
    <property type="entry name" value="Pyrv/ketoisovalerate_OxRed_cat"/>
</dbReference>
<dbReference type="InterPro" id="IPR033412">
    <property type="entry name" value="PFOR_II"/>
</dbReference>
<dbReference type="GO" id="GO:0016903">
    <property type="term" value="F:oxidoreductase activity, acting on the aldehyde or oxo group of donors"/>
    <property type="evidence" value="ECO:0007669"/>
    <property type="project" value="InterPro"/>
</dbReference>
<evidence type="ECO:0000256" key="1">
    <source>
        <dbReference type="ARBA" id="ARBA00023002"/>
    </source>
</evidence>
<feature type="domain" description="Pyruvate flavodoxin/ferredoxin oxidoreductase pyrimidine binding" evidence="3">
    <location>
        <begin position="227"/>
        <end position="462"/>
    </location>
</feature>
<protein>
    <recommendedName>
        <fullName evidence="6">Pyruvate flavodoxin/ferredoxin oxidoreductase pyrimidine binding domain-containing protein</fullName>
    </recommendedName>
</protein>
<keyword evidence="1" id="KW-0560">Oxidoreductase</keyword>
<organism evidence="5">
    <name type="scientific">marine sediment metagenome</name>
    <dbReference type="NCBI Taxonomy" id="412755"/>
    <lineage>
        <taxon>unclassified sequences</taxon>
        <taxon>metagenomes</taxon>
        <taxon>ecological metagenomes</taxon>
    </lineage>
</organism>
<dbReference type="Pfam" id="PF01558">
    <property type="entry name" value="POR"/>
    <property type="match status" value="1"/>
</dbReference>
<dbReference type="InterPro" id="IPR029061">
    <property type="entry name" value="THDP-binding"/>
</dbReference>
<dbReference type="PANTHER" id="PTHR32154">
    <property type="entry name" value="PYRUVATE-FLAVODOXIN OXIDOREDUCTASE-RELATED"/>
    <property type="match status" value="1"/>
</dbReference>
<dbReference type="InterPro" id="IPR022367">
    <property type="entry name" value="2-oxoacid/accept_OxRdtase_asu"/>
</dbReference>
<dbReference type="SUPFAM" id="SSF52922">
    <property type="entry name" value="TK C-terminal domain-like"/>
    <property type="match status" value="1"/>
</dbReference>
<dbReference type="Pfam" id="PF01855">
    <property type="entry name" value="POR_N"/>
    <property type="match status" value="1"/>
</dbReference>
<dbReference type="GO" id="GO:0006979">
    <property type="term" value="P:response to oxidative stress"/>
    <property type="evidence" value="ECO:0007669"/>
    <property type="project" value="TreeGrafter"/>
</dbReference>
<evidence type="ECO:0000313" key="5">
    <source>
        <dbReference type="EMBL" id="KKM75561.1"/>
    </source>
</evidence>
<comment type="caution">
    <text evidence="5">The sequence shown here is derived from an EMBL/GenBank/DDBJ whole genome shotgun (WGS) entry which is preliminary data.</text>
</comment>
<sequence length="574" mass="63032">MAWLPPSQGAEYVEGGRSVARDDFIIRIGGDTAIGGVISTGENFTTAAARVGFQTFTFRTYPSEIKGGHAWFQVRISNKPVYSIGDGCDILIAFDQEAYELHREDMNEGGVLIYDSSLVQPDTDSNIIRYGIPFQKIAREELEFVRGTNVLILGVMAGLFGLPPASLEEMVKTRYKRRAEFMEKNIQALYHGYEYTRTMKKEDKFWLGTADHVARLVMTGNDAITAGALHAGCRYFAGYPITPASDILETMASQLPRFGGVCLQAEDEMASIASVIGASYAGTKAMTATSGPGFSLMTELMGLSSMAEIPIVIVNSQRSGPSTGMPTRLEQSDLFQALYGGHGDFPRIVLAPASVQNCFRVTVLAFGLAEKYQCPVILLSDQSLSHRTETIREVDTDVFPVVDRIRPNGTNPEDYLRYQITDNGVSPMAVPGLDPHTYVAPGLEHDERGHPRLTPETHEKMTAKRFRKLEAARLETDNAELCPRYGAEHADIGIIGWGATQGSIREAVDRALADGLKVAAMHPRVLNPLPEERLKEFIASVDRVLVPEINYQGQFAHHLTATLGVEPIRLNKIG</sequence>
<dbReference type="Gene3D" id="3.40.50.920">
    <property type="match status" value="1"/>
</dbReference>
<dbReference type="Gene3D" id="3.40.920.10">
    <property type="entry name" value="Pyruvate-ferredoxin oxidoreductase, PFOR, domain III"/>
    <property type="match status" value="1"/>
</dbReference>
<evidence type="ECO:0000259" key="3">
    <source>
        <dbReference type="Pfam" id="PF01855"/>
    </source>
</evidence>
<dbReference type="InterPro" id="IPR002880">
    <property type="entry name" value="Pyrv_Fd/Flavodoxin_OxRdtase_N"/>
</dbReference>
<dbReference type="InterPro" id="IPR002869">
    <property type="entry name" value="Pyrv_flavodox_OxRed_cen"/>
</dbReference>
<dbReference type="InterPro" id="IPR009014">
    <property type="entry name" value="Transketo_C/PFOR_II"/>
</dbReference>
<feature type="non-terminal residue" evidence="5">
    <location>
        <position position="574"/>
    </location>
</feature>
<dbReference type="InterPro" id="IPR050722">
    <property type="entry name" value="Pyruvate:ferred/Flavod_OxRd"/>
</dbReference>
<name>A0A0F9KLA7_9ZZZZ</name>
<dbReference type="FunFam" id="3.40.50.970:FF:000022">
    <property type="entry name" value="2-oxoglutarate ferredoxin oxidoreductase alpha subunit"/>
    <property type="match status" value="1"/>
</dbReference>